<sequence>MPRRDPRGEQADQDAEDGADRQGEGQVVEQEAKQQPQRQADGEVRGERRSFPWSPPREARPHAGRLGSAAEPARLVDARFVVTLVVAALLLGLLQIWFTVDALAG</sequence>
<feature type="compositionally biased region" description="Basic and acidic residues" evidence="1">
    <location>
        <begin position="1"/>
        <end position="10"/>
    </location>
</feature>
<evidence type="ECO:0000313" key="4">
    <source>
        <dbReference type="Proteomes" id="UP000188235"/>
    </source>
</evidence>
<protein>
    <submittedName>
        <fullName evidence="3">Uncharacterized protein</fullName>
    </submittedName>
</protein>
<name>A0A1Q2D173_9ACTN</name>
<keyword evidence="4" id="KW-1185">Reference proteome</keyword>
<organism evidence="3 4">
    <name type="scientific">Tessaracoccus flavescens</name>
    <dbReference type="NCBI Taxonomy" id="399497"/>
    <lineage>
        <taxon>Bacteria</taxon>
        <taxon>Bacillati</taxon>
        <taxon>Actinomycetota</taxon>
        <taxon>Actinomycetes</taxon>
        <taxon>Propionibacteriales</taxon>
        <taxon>Propionibacteriaceae</taxon>
        <taxon>Tessaracoccus</taxon>
    </lineage>
</organism>
<dbReference type="EMBL" id="CP019607">
    <property type="protein sequence ID" value="AQP52220.1"/>
    <property type="molecule type" value="Genomic_DNA"/>
</dbReference>
<feature type="transmembrane region" description="Helical" evidence="2">
    <location>
        <begin position="80"/>
        <end position="100"/>
    </location>
</feature>
<feature type="region of interest" description="Disordered" evidence="1">
    <location>
        <begin position="1"/>
        <end position="69"/>
    </location>
</feature>
<keyword evidence="2" id="KW-1133">Transmembrane helix</keyword>
<keyword evidence="2" id="KW-0812">Transmembrane</keyword>
<dbReference type="STRING" id="399497.BW733_16725"/>
<reference evidence="3 4" key="1">
    <citation type="journal article" date="2008" name="Int. J. Syst. Evol. Microbiol.">
        <title>Tessaracoccus flavescens sp. nov., isolated from marine sediment.</title>
        <authorList>
            <person name="Lee D.W."/>
            <person name="Lee S.D."/>
        </authorList>
    </citation>
    <scope>NUCLEOTIDE SEQUENCE [LARGE SCALE GENOMIC DNA]</scope>
    <source>
        <strain evidence="3 4">SST-39T</strain>
    </source>
</reference>
<dbReference type="AlphaFoldDB" id="A0A1Q2D173"/>
<keyword evidence="2" id="KW-0472">Membrane</keyword>
<dbReference type="KEGG" id="tfa:BW733_16725"/>
<gene>
    <name evidence="3" type="ORF">BW733_16725</name>
</gene>
<dbReference type="Proteomes" id="UP000188235">
    <property type="component" value="Chromosome"/>
</dbReference>
<proteinExistence type="predicted"/>
<evidence type="ECO:0000313" key="3">
    <source>
        <dbReference type="EMBL" id="AQP52220.1"/>
    </source>
</evidence>
<feature type="compositionally biased region" description="Basic and acidic residues" evidence="1">
    <location>
        <begin position="40"/>
        <end position="50"/>
    </location>
</feature>
<dbReference type="RefSeq" id="WP_077352255.1">
    <property type="nucleotide sequence ID" value="NZ_CP019607.1"/>
</dbReference>
<evidence type="ECO:0000256" key="2">
    <source>
        <dbReference type="SAM" id="Phobius"/>
    </source>
</evidence>
<accession>A0A1Q2D173</accession>
<evidence type="ECO:0000256" key="1">
    <source>
        <dbReference type="SAM" id="MobiDB-lite"/>
    </source>
</evidence>